<comment type="subcellular location">
    <subcellularLocation>
        <location evidence="1">Cell membrane</location>
        <topology evidence="1">Multi-pass membrane protein</topology>
    </subcellularLocation>
</comment>
<evidence type="ECO:0000313" key="10">
    <source>
        <dbReference type="Proteomes" id="UP001595765"/>
    </source>
</evidence>
<dbReference type="PANTHER" id="PTHR43124:SF10">
    <property type="entry name" value="PURINE EFFLUX PUMP PBUE"/>
    <property type="match status" value="1"/>
</dbReference>
<feature type="compositionally biased region" description="Polar residues" evidence="6">
    <location>
        <begin position="1"/>
        <end position="12"/>
    </location>
</feature>
<feature type="transmembrane region" description="Helical" evidence="7">
    <location>
        <begin position="63"/>
        <end position="82"/>
    </location>
</feature>
<feature type="transmembrane region" description="Helical" evidence="7">
    <location>
        <begin position="291"/>
        <end position="308"/>
    </location>
</feature>
<evidence type="ECO:0000256" key="2">
    <source>
        <dbReference type="ARBA" id="ARBA00022475"/>
    </source>
</evidence>
<sequence>MTTGQTAGNDTRPTAAGPTAPSANWVRPVAVLALGSFAMGTDSFVLGGILPQIAHGLNESTGAAGQVITAFSLTYAVSAPFLASFTSKLPRKPLMAFALALFVLANVASAAAPTLTLLLIARVVAGLGAALYTPNASAAAAALAGPARRGQALAVILGGLTVGTVFGVPIGTAIGQHVSWQASLLFVAAVGAVALLGLLVTLPTLPLPPAVALGERLRVLTHGRVVAIVSFMLLASASSIVVYTYIATVLRQTAGITGTTLAVTLLLWGAGGTVGAFGSGWLSDRFGPERTLILAGVVLIVTTVLLSIASTTPLVMIIMIVNGAAAWAAATPNNHRLTALMPHLPSVVISFNASGIYFGQALGAALGGVLIGGGLSGGKLCLTGAGLGVLALLVHLLIGKPKQLQTA</sequence>
<dbReference type="PROSITE" id="PS50850">
    <property type="entry name" value="MFS"/>
    <property type="match status" value="1"/>
</dbReference>
<dbReference type="Pfam" id="PF07690">
    <property type="entry name" value="MFS_1"/>
    <property type="match status" value="1"/>
</dbReference>
<dbReference type="InterPro" id="IPR020846">
    <property type="entry name" value="MFS_dom"/>
</dbReference>
<feature type="transmembrane region" description="Helical" evidence="7">
    <location>
        <begin position="225"/>
        <end position="246"/>
    </location>
</feature>
<protein>
    <submittedName>
        <fullName evidence="9">MFS transporter</fullName>
    </submittedName>
</protein>
<dbReference type="Gene3D" id="1.20.1250.20">
    <property type="entry name" value="MFS general substrate transporter like domains"/>
    <property type="match status" value="2"/>
</dbReference>
<dbReference type="PANTHER" id="PTHR43124">
    <property type="entry name" value="PURINE EFFLUX PUMP PBUE"/>
    <property type="match status" value="1"/>
</dbReference>
<name>A0ABV8HUD3_9ACTN</name>
<feature type="transmembrane region" description="Helical" evidence="7">
    <location>
        <begin position="94"/>
        <end position="113"/>
    </location>
</feature>
<feature type="transmembrane region" description="Helical" evidence="7">
    <location>
        <begin position="258"/>
        <end position="279"/>
    </location>
</feature>
<keyword evidence="10" id="KW-1185">Reference proteome</keyword>
<comment type="caution">
    <text evidence="9">The sequence shown here is derived from an EMBL/GenBank/DDBJ whole genome shotgun (WGS) entry which is preliminary data.</text>
</comment>
<dbReference type="SUPFAM" id="SSF103473">
    <property type="entry name" value="MFS general substrate transporter"/>
    <property type="match status" value="1"/>
</dbReference>
<feature type="transmembrane region" description="Helical" evidence="7">
    <location>
        <begin position="152"/>
        <end position="174"/>
    </location>
</feature>
<evidence type="ECO:0000313" key="9">
    <source>
        <dbReference type="EMBL" id="MFC4035617.1"/>
    </source>
</evidence>
<organism evidence="9 10">
    <name type="scientific">Streptomyces polygonati</name>
    <dbReference type="NCBI Taxonomy" id="1617087"/>
    <lineage>
        <taxon>Bacteria</taxon>
        <taxon>Bacillati</taxon>
        <taxon>Actinomycetota</taxon>
        <taxon>Actinomycetes</taxon>
        <taxon>Kitasatosporales</taxon>
        <taxon>Streptomycetaceae</taxon>
        <taxon>Streptomyces</taxon>
    </lineage>
</organism>
<evidence type="ECO:0000259" key="8">
    <source>
        <dbReference type="PROSITE" id="PS50850"/>
    </source>
</evidence>
<gene>
    <name evidence="9" type="ORF">ACFO3J_29730</name>
</gene>
<feature type="region of interest" description="Disordered" evidence="6">
    <location>
        <begin position="1"/>
        <end position="20"/>
    </location>
</feature>
<keyword evidence="4 7" id="KW-1133">Transmembrane helix</keyword>
<dbReference type="RefSeq" id="WP_386435889.1">
    <property type="nucleotide sequence ID" value="NZ_JBHSBB010000028.1"/>
</dbReference>
<evidence type="ECO:0000256" key="6">
    <source>
        <dbReference type="SAM" id="MobiDB-lite"/>
    </source>
</evidence>
<proteinExistence type="predicted"/>
<evidence type="ECO:0000256" key="5">
    <source>
        <dbReference type="ARBA" id="ARBA00023136"/>
    </source>
</evidence>
<dbReference type="CDD" id="cd17324">
    <property type="entry name" value="MFS_NepI_like"/>
    <property type="match status" value="1"/>
</dbReference>
<keyword evidence="3 7" id="KW-0812">Transmembrane</keyword>
<dbReference type="Proteomes" id="UP001595765">
    <property type="component" value="Unassembled WGS sequence"/>
</dbReference>
<evidence type="ECO:0000256" key="7">
    <source>
        <dbReference type="SAM" id="Phobius"/>
    </source>
</evidence>
<evidence type="ECO:0000256" key="1">
    <source>
        <dbReference type="ARBA" id="ARBA00004651"/>
    </source>
</evidence>
<reference evidence="10" key="1">
    <citation type="journal article" date="2019" name="Int. J. Syst. Evol. Microbiol.">
        <title>The Global Catalogue of Microorganisms (GCM) 10K type strain sequencing project: providing services to taxonomists for standard genome sequencing and annotation.</title>
        <authorList>
            <consortium name="The Broad Institute Genomics Platform"/>
            <consortium name="The Broad Institute Genome Sequencing Center for Infectious Disease"/>
            <person name="Wu L."/>
            <person name="Ma J."/>
        </authorList>
    </citation>
    <scope>NUCLEOTIDE SEQUENCE [LARGE SCALE GENOMIC DNA]</scope>
    <source>
        <strain evidence="10">CGMCC 4.7237</strain>
    </source>
</reference>
<feature type="domain" description="Major facilitator superfamily (MFS) profile" evidence="8">
    <location>
        <begin position="28"/>
        <end position="403"/>
    </location>
</feature>
<dbReference type="EMBL" id="JBHSBB010000028">
    <property type="protein sequence ID" value="MFC4035617.1"/>
    <property type="molecule type" value="Genomic_DNA"/>
</dbReference>
<dbReference type="InterPro" id="IPR011701">
    <property type="entry name" value="MFS"/>
</dbReference>
<evidence type="ECO:0000256" key="4">
    <source>
        <dbReference type="ARBA" id="ARBA00022989"/>
    </source>
</evidence>
<accession>A0ABV8HUD3</accession>
<feature type="transmembrane region" description="Helical" evidence="7">
    <location>
        <begin position="377"/>
        <end position="398"/>
    </location>
</feature>
<feature type="transmembrane region" description="Helical" evidence="7">
    <location>
        <begin position="344"/>
        <end position="371"/>
    </location>
</feature>
<dbReference type="InterPro" id="IPR036259">
    <property type="entry name" value="MFS_trans_sf"/>
</dbReference>
<feature type="transmembrane region" description="Helical" evidence="7">
    <location>
        <begin position="180"/>
        <end position="205"/>
    </location>
</feature>
<keyword evidence="5 7" id="KW-0472">Membrane</keyword>
<evidence type="ECO:0000256" key="3">
    <source>
        <dbReference type="ARBA" id="ARBA00022692"/>
    </source>
</evidence>
<dbReference type="InterPro" id="IPR050189">
    <property type="entry name" value="MFS_Efflux_Transporters"/>
</dbReference>
<keyword evidence="2" id="KW-1003">Cell membrane</keyword>
<feature type="transmembrane region" description="Helical" evidence="7">
    <location>
        <begin position="29"/>
        <end position="51"/>
    </location>
</feature>
<feature type="transmembrane region" description="Helical" evidence="7">
    <location>
        <begin position="314"/>
        <end position="332"/>
    </location>
</feature>